<keyword evidence="5" id="KW-0645">Protease</keyword>
<proteinExistence type="inferred from homology"/>
<dbReference type="PROSITE" id="PS00854">
    <property type="entry name" value="PROTEASOME_BETA_1"/>
    <property type="match status" value="1"/>
</dbReference>
<evidence type="ECO:0000256" key="11">
    <source>
        <dbReference type="RuleBase" id="RU004203"/>
    </source>
</evidence>
<evidence type="ECO:0000256" key="4">
    <source>
        <dbReference type="ARBA" id="ARBA00022490"/>
    </source>
</evidence>
<comment type="catalytic activity">
    <reaction evidence="1">
        <text>Cleavage of peptide bonds with very broad specificity.</text>
        <dbReference type="EC" id="3.4.25.1"/>
    </reaction>
</comment>
<comment type="function">
    <text evidence="2">The proteasome is a multicatalytic proteinase complex which is characterized by its ability to cleave peptides with Arg, Phe, Tyr, Leu, and Glu adjacent to the leaving group at neutral or slightly basic pH. The proteasome has an ATP-dependent proteolytic activity.</text>
</comment>
<keyword evidence="9 11" id="KW-0539">Nucleus</keyword>
<evidence type="ECO:0000256" key="9">
    <source>
        <dbReference type="ARBA" id="ARBA00023242"/>
    </source>
</evidence>
<dbReference type="GO" id="GO:0004298">
    <property type="term" value="F:threonine-type endopeptidase activity"/>
    <property type="evidence" value="ECO:0007669"/>
    <property type="project" value="UniProtKB-KW"/>
</dbReference>
<dbReference type="GO" id="GO:0051603">
    <property type="term" value="P:proteolysis involved in protein catabolic process"/>
    <property type="evidence" value="ECO:0007669"/>
    <property type="project" value="InterPro"/>
</dbReference>
<dbReference type="InterPro" id="IPR001353">
    <property type="entry name" value="Proteasome_sua/b"/>
</dbReference>
<dbReference type="FunFam" id="3.60.20.10:FF:000005">
    <property type="entry name" value="Proteasome subunit beta type-2"/>
    <property type="match status" value="1"/>
</dbReference>
<evidence type="ECO:0000256" key="8">
    <source>
        <dbReference type="ARBA" id="ARBA00022942"/>
    </source>
</evidence>
<reference evidence="12" key="2">
    <citation type="submission" date="2021-01" db="EMBL/GenBank/DDBJ databases">
        <authorList>
            <person name="Corre E."/>
            <person name="Pelletier E."/>
            <person name="Niang G."/>
            <person name="Scheremetjew M."/>
            <person name="Finn R."/>
            <person name="Kale V."/>
            <person name="Holt S."/>
            <person name="Cochrane G."/>
            <person name="Meng A."/>
            <person name="Brown T."/>
            <person name="Cohen L."/>
        </authorList>
    </citation>
    <scope>NUCLEOTIDE SEQUENCE</scope>
    <source>
        <strain evidence="12">RCC251</strain>
    </source>
</reference>
<protein>
    <recommendedName>
        <fullName evidence="11">Proteasome subunit beta</fullName>
    </recommendedName>
</protein>
<evidence type="ECO:0000313" key="13">
    <source>
        <dbReference type="EMBL" id="GHP10181.1"/>
    </source>
</evidence>
<accession>A0A7R9XPF3</accession>
<dbReference type="PANTHER" id="PTHR32194">
    <property type="entry name" value="METALLOPROTEASE TLDD"/>
    <property type="match status" value="1"/>
</dbReference>
<evidence type="ECO:0000256" key="6">
    <source>
        <dbReference type="ARBA" id="ARBA00022698"/>
    </source>
</evidence>
<name>A0A7R9XPF3_9CHLO</name>
<comment type="function">
    <text evidence="11">Component of the proteasome, a multicatalytic proteinase complex which is characterized by its ability to cleave peptides with Arg, Phe, Tyr, Leu, and Glu adjacent to the leaving group at neutral or slightly basic pH. The proteasome has an ATP-dependent proteolytic activity.</text>
</comment>
<evidence type="ECO:0000256" key="7">
    <source>
        <dbReference type="ARBA" id="ARBA00022801"/>
    </source>
</evidence>
<dbReference type="GO" id="GO:0005634">
    <property type="term" value="C:nucleus"/>
    <property type="evidence" value="ECO:0007669"/>
    <property type="project" value="UniProtKB-SubCell"/>
</dbReference>
<dbReference type="PRINTS" id="PR00141">
    <property type="entry name" value="PROTEASOME"/>
</dbReference>
<dbReference type="SUPFAM" id="SSF56235">
    <property type="entry name" value="N-terminal nucleophile aminohydrolases (Ntn hydrolases)"/>
    <property type="match status" value="1"/>
</dbReference>
<evidence type="ECO:0000256" key="5">
    <source>
        <dbReference type="ARBA" id="ARBA00022670"/>
    </source>
</evidence>
<evidence type="ECO:0000256" key="2">
    <source>
        <dbReference type="ARBA" id="ARBA00002000"/>
    </source>
</evidence>
<dbReference type="InterPro" id="IPR016050">
    <property type="entry name" value="Proteasome_bsu_CS"/>
</dbReference>
<comment type="subcellular location">
    <subcellularLocation>
        <location evidence="11">Cytoplasm</location>
    </subcellularLocation>
    <subcellularLocation>
        <location evidence="11">Nucleus</location>
    </subcellularLocation>
</comment>
<organism evidence="12">
    <name type="scientific">Pycnococcus provasolii</name>
    <dbReference type="NCBI Taxonomy" id="41880"/>
    <lineage>
        <taxon>Eukaryota</taxon>
        <taxon>Viridiplantae</taxon>
        <taxon>Chlorophyta</taxon>
        <taxon>Pseudoscourfieldiophyceae</taxon>
        <taxon>Pseudoscourfieldiales</taxon>
        <taxon>Pycnococcaceae</taxon>
        <taxon>Pycnococcus</taxon>
    </lineage>
</organism>
<dbReference type="InterPro" id="IPR000243">
    <property type="entry name" value="Pept_T1A_subB"/>
</dbReference>
<comment type="subunit">
    <text evidence="11">Component of the proteasome complex.</text>
</comment>
<dbReference type="Proteomes" id="UP000660262">
    <property type="component" value="Unassembled WGS sequence"/>
</dbReference>
<sequence>MSSSYGDINVSGGIGLDSESAPFNLELARRNSMIERQGMKLPRYLKTGTTICGVVYANGVVLGADTRSTNGDTVADKNCEKIHYIAPNIYCCGAGTAADTEATTNMVASALNMHRYGTNGRTSRVITALTMLKSHLFKYQGNVSAALVLGGFDINGPHLFTVYPHGSSDSLPYATMGSGSLAAMSIFEAGYKENMTKEEAMKLVADAIKSGVFNDLGSGSNVDLCIITKEGKEYLRNYECPNPRPYASQSFSFAKGTTPVLRSTMLTLKDVVVEEGADAMEVGA</sequence>
<keyword evidence="14" id="KW-1185">Reference proteome</keyword>
<evidence type="ECO:0000313" key="14">
    <source>
        <dbReference type="Proteomes" id="UP000660262"/>
    </source>
</evidence>
<dbReference type="InterPro" id="IPR029055">
    <property type="entry name" value="Ntn_hydrolases_N"/>
</dbReference>
<dbReference type="PANTHER" id="PTHR32194:SF4">
    <property type="entry name" value="PROTEASOME SUBUNIT BETA TYPE-7"/>
    <property type="match status" value="1"/>
</dbReference>
<keyword evidence="6" id="KW-0888">Threonine protease</keyword>
<dbReference type="AlphaFoldDB" id="A0A7R9XPF3"/>
<keyword evidence="4 11" id="KW-0963">Cytoplasm</keyword>
<keyword evidence="8 11" id="KW-0647">Proteasome</keyword>
<feature type="active site" description="Nucleophile" evidence="10">
    <location>
        <position position="49"/>
    </location>
</feature>
<evidence type="ECO:0000256" key="1">
    <source>
        <dbReference type="ARBA" id="ARBA00001198"/>
    </source>
</evidence>
<gene>
    <name evidence="12" type="ORF">PPRO1472_LOCUS1688</name>
    <name evidence="13" type="ORF">PPROV_000891300</name>
</gene>
<evidence type="ECO:0000256" key="10">
    <source>
        <dbReference type="PIRSR" id="PIRSR600243-1"/>
    </source>
</evidence>
<evidence type="ECO:0000256" key="3">
    <source>
        <dbReference type="ARBA" id="ARBA00011517"/>
    </source>
</evidence>
<dbReference type="EMBL" id="HBDW01002418">
    <property type="protein sequence ID" value="CAD8218245.1"/>
    <property type="molecule type" value="Transcribed_RNA"/>
</dbReference>
<evidence type="ECO:0000313" key="12">
    <source>
        <dbReference type="EMBL" id="CAD8218245.1"/>
    </source>
</evidence>
<dbReference type="InterPro" id="IPR023333">
    <property type="entry name" value="Proteasome_suB-type"/>
</dbReference>
<comment type="subunit">
    <text evidence="3">Component of the 20S core complex of the 26S proteasome. The 26S proteasome is composed of a core protease (CP), known as the 20S proteasome, capped at one or both ends by the 19S regulatory particle (RP/PA700). The 20S proteasome core is composed of 28 subunits that are arranged in four stacked rings, resulting in a barrel-shaped structure. The two end rings are each formed by seven alpha subunits, and the two central rings are each formed by seven beta subunits. The catalytic chamber with the active sites is on the inside of the barrel.</text>
</comment>
<keyword evidence="7" id="KW-0378">Hydrolase</keyword>
<dbReference type="PROSITE" id="PS51476">
    <property type="entry name" value="PROTEASOME_BETA_2"/>
    <property type="match status" value="1"/>
</dbReference>
<dbReference type="GO" id="GO:0005737">
    <property type="term" value="C:cytoplasm"/>
    <property type="evidence" value="ECO:0007669"/>
    <property type="project" value="UniProtKB-SubCell"/>
</dbReference>
<dbReference type="Gene3D" id="3.60.20.10">
    <property type="entry name" value="Glutamine Phosphoribosylpyrophosphate, subunit 1, domain 1"/>
    <property type="match status" value="1"/>
</dbReference>
<dbReference type="OrthoDB" id="429533at2759"/>
<reference evidence="13" key="1">
    <citation type="submission" date="2020-10" db="EMBL/GenBank/DDBJ databases">
        <title>Unveiling of a novel bifunctional photoreceptor, Dualchrome1, isolated from a cosmopolitan green alga.</title>
        <authorList>
            <person name="Suzuki S."/>
            <person name="Kawachi M."/>
        </authorList>
    </citation>
    <scope>NUCLEOTIDE SEQUENCE</scope>
    <source>
        <strain evidence="13">NIES 2893</strain>
    </source>
</reference>
<comment type="similarity">
    <text evidence="11">Belongs to the peptidase T1B family.</text>
</comment>
<dbReference type="Pfam" id="PF00227">
    <property type="entry name" value="Proteasome"/>
    <property type="match status" value="1"/>
</dbReference>
<dbReference type="EMBL" id="BNJQ01000028">
    <property type="protein sequence ID" value="GHP10181.1"/>
    <property type="molecule type" value="Genomic_DNA"/>
</dbReference>
<dbReference type="CDD" id="cd03763">
    <property type="entry name" value="proteasome_beta_type_7"/>
    <property type="match status" value="1"/>
</dbReference>
<dbReference type="GO" id="GO:0005839">
    <property type="term" value="C:proteasome core complex"/>
    <property type="evidence" value="ECO:0007669"/>
    <property type="project" value="InterPro"/>
</dbReference>